<dbReference type="PANTHER" id="PTHR31495">
    <property type="entry name" value="PEROXYGENASE 3-RELATED"/>
    <property type="match status" value="1"/>
</dbReference>
<protein>
    <submittedName>
        <fullName evidence="4">Peroxygenase 3</fullName>
    </submittedName>
</protein>
<dbReference type="GO" id="GO:0004497">
    <property type="term" value="F:monooxygenase activity"/>
    <property type="evidence" value="ECO:0007669"/>
    <property type="project" value="TreeGrafter"/>
</dbReference>
<dbReference type="AlphaFoldDB" id="A0A369JRW6"/>
<gene>
    <name evidence="4" type="primary">PXG3</name>
    <name evidence="4" type="ORF">Hypma_011932</name>
</gene>
<evidence type="ECO:0000313" key="4">
    <source>
        <dbReference type="EMBL" id="RDB21536.1"/>
    </source>
</evidence>
<comment type="similarity">
    <text evidence="1">Belongs to the caleosin family.</text>
</comment>
<dbReference type="InParanoid" id="A0A369JRW6"/>
<dbReference type="PANTHER" id="PTHR31495:SF0">
    <property type="entry name" value="BINDING PROTEIN CALEOSIN, PUTATIVE (AFU_ORTHOLOGUE AFUA_5G13750)-RELATED"/>
    <property type="match status" value="1"/>
</dbReference>
<proteinExistence type="inferred from homology"/>
<evidence type="ECO:0000256" key="1">
    <source>
        <dbReference type="ARBA" id="ARBA00006765"/>
    </source>
</evidence>
<dbReference type="InterPro" id="IPR007736">
    <property type="entry name" value="Caleosin-related"/>
</dbReference>
<evidence type="ECO:0000256" key="2">
    <source>
        <dbReference type="SAM" id="MobiDB-lite"/>
    </source>
</evidence>
<dbReference type="STRING" id="39966.A0A369JRW6"/>
<dbReference type="Proteomes" id="UP000076154">
    <property type="component" value="Unassembled WGS sequence"/>
</dbReference>
<feature type="transmembrane region" description="Helical" evidence="3">
    <location>
        <begin position="180"/>
        <end position="198"/>
    </location>
</feature>
<name>A0A369JRW6_HYPMA</name>
<evidence type="ECO:0000256" key="3">
    <source>
        <dbReference type="SAM" id="Phobius"/>
    </source>
</evidence>
<evidence type="ECO:0000313" key="5">
    <source>
        <dbReference type="Proteomes" id="UP000076154"/>
    </source>
</evidence>
<comment type="caution">
    <text evidence="4">The sequence shown here is derived from an EMBL/GenBank/DDBJ whole genome shotgun (WGS) entry which is preliminary data.</text>
</comment>
<keyword evidence="3" id="KW-1133">Transmembrane helix</keyword>
<sequence>MNNICSVFHTSPRPSRLVTPSSALPLPLSSSNSTTMPAPKDGAESTPYHAGKRDNTALQAHVAFFDPDGDGIIWPLDTFRGFRDLGFGLILSVLSMFIIHGGFSWVTFGTLLPDPFFRLNIKNMHRGRHGSDTASYTATGQFDEDRFNYVFNMYSSKPHTSLTFTEGVRMLYGNREAFDFFGWFAATFEWLATYLMLWPEDGRLKKEDVRAVYDGSIFYKVSGRKMNH</sequence>
<accession>A0A369JRW6</accession>
<dbReference type="Pfam" id="PF05042">
    <property type="entry name" value="Caleosin"/>
    <property type="match status" value="1"/>
</dbReference>
<keyword evidence="5" id="KW-1185">Reference proteome</keyword>
<feature type="region of interest" description="Disordered" evidence="2">
    <location>
        <begin position="27"/>
        <end position="50"/>
    </location>
</feature>
<dbReference type="EMBL" id="LUEZ02000055">
    <property type="protein sequence ID" value="RDB21536.1"/>
    <property type="molecule type" value="Genomic_DNA"/>
</dbReference>
<dbReference type="OrthoDB" id="640742at2759"/>
<keyword evidence="3" id="KW-0812">Transmembrane</keyword>
<organism evidence="4 5">
    <name type="scientific">Hypsizygus marmoreus</name>
    <name type="common">White beech mushroom</name>
    <name type="synonym">Agaricus marmoreus</name>
    <dbReference type="NCBI Taxonomy" id="39966"/>
    <lineage>
        <taxon>Eukaryota</taxon>
        <taxon>Fungi</taxon>
        <taxon>Dikarya</taxon>
        <taxon>Basidiomycota</taxon>
        <taxon>Agaricomycotina</taxon>
        <taxon>Agaricomycetes</taxon>
        <taxon>Agaricomycetidae</taxon>
        <taxon>Agaricales</taxon>
        <taxon>Tricholomatineae</taxon>
        <taxon>Lyophyllaceae</taxon>
        <taxon>Hypsizygus</taxon>
    </lineage>
</organism>
<keyword evidence="3" id="KW-0472">Membrane</keyword>
<reference evidence="4" key="1">
    <citation type="submission" date="2018-04" db="EMBL/GenBank/DDBJ databases">
        <title>Whole genome sequencing of Hypsizygus marmoreus.</title>
        <authorList>
            <person name="Choi I.-G."/>
            <person name="Min B."/>
            <person name="Kim J.-G."/>
            <person name="Kim S."/>
            <person name="Oh Y.-L."/>
            <person name="Kong W.-S."/>
            <person name="Park H."/>
            <person name="Jeong J."/>
            <person name="Song E.-S."/>
        </authorList>
    </citation>
    <scope>NUCLEOTIDE SEQUENCE [LARGE SCALE GENOMIC DNA]</scope>
    <source>
        <strain evidence="4">51987-8</strain>
    </source>
</reference>
<feature type="transmembrane region" description="Helical" evidence="3">
    <location>
        <begin position="85"/>
        <end position="108"/>
    </location>
</feature>
<dbReference type="GO" id="GO:0005509">
    <property type="term" value="F:calcium ion binding"/>
    <property type="evidence" value="ECO:0007669"/>
    <property type="project" value="TreeGrafter"/>
</dbReference>